<dbReference type="InterPro" id="IPR007197">
    <property type="entry name" value="rSAM"/>
</dbReference>
<evidence type="ECO:0000259" key="6">
    <source>
        <dbReference type="PROSITE" id="PS51918"/>
    </source>
</evidence>
<dbReference type="InterPro" id="IPR013785">
    <property type="entry name" value="Aldolase_TIM"/>
</dbReference>
<dbReference type="Gene3D" id="3.20.20.70">
    <property type="entry name" value="Aldolase class I"/>
    <property type="match status" value="1"/>
</dbReference>
<dbReference type="Proteomes" id="UP000780875">
    <property type="component" value="Unassembled WGS sequence"/>
</dbReference>
<dbReference type="PROSITE" id="PS51918">
    <property type="entry name" value="RADICAL_SAM"/>
    <property type="match status" value="1"/>
</dbReference>
<name>A0ABS7U7E6_9ACTN</name>
<dbReference type="Pfam" id="PF04055">
    <property type="entry name" value="Radical_SAM"/>
    <property type="match status" value="1"/>
</dbReference>
<reference evidence="7 8" key="1">
    <citation type="submission" date="2021-09" db="EMBL/GenBank/DDBJ databases">
        <title>Whole genome sequence of Nocardioides sp. GBK3QG-3.</title>
        <authorList>
            <person name="Tuo L."/>
        </authorList>
    </citation>
    <scope>NUCLEOTIDE SEQUENCE [LARGE SCALE GENOMIC DNA]</scope>
    <source>
        <strain evidence="7 8">GBK3QG-3</strain>
    </source>
</reference>
<dbReference type="InterPro" id="IPR050377">
    <property type="entry name" value="Radical_SAM_PqqE_MftC-like"/>
</dbReference>
<keyword evidence="3" id="KW-0408">Iron</keyword>
<dbReference type="InterPro" id="IPR058240">
    <property type="entry name" value="rSAM_sf"/>
</dbReference>
<evidence type="ECO:0000256" key="4">
    <source>
        <dbReference type="ARBA" id="ARBA00023014"/>
    </source>
</evidence>
<dbReference type="CDD" id="cd01335">
    <property type="entry name" value="Radical_SAM"/>
    <property type="match status" value="1"/>
</dbReference>
<dbReference type="SFLD" id="SFLDG01067">
    <property type="entry name" value="SPASM/twitch_domain_containing"/>
    <property type="match status" value="1"/>
</dbReference>
<evidence type="ECO:0000313" key="7">
    <source>
        <dbReference type="EMBL" id="MBZ5736894.1"/>
    </source>
</evidence>
<dbReference type="EMBL" id="JAIQZJ010000001">
    <property type="protein sequence ID" value="MBZ5736894.1"/>
    <property type="molecule type" value="Genomic_DNA"/>
</dbReference>
<evidence type="ECO:0000256" key="5">
    <source>
        <dbReference type="SAM" id="MobiDB-lite"/>
    </source>
</evidence>
<evidence type="ECO:0000256" key="3">
    <source>
        <dbReference type="ARBA" id="ARBA00023004"/>
    </source>
</evidence>
<organism evidence="7 8">
    <name type="scientific">Nocardioides mangrovi</name>
    <dbReference type="NCBI Taxonomy" id="2874580"/>
    <lineage>
        <taxon>Bacteria</taxon>
        <taxon>Bacillati</taxon>
        <taxon>Actinomycetota</taxon>
        <taxon>Actinomycetes</taxon>
        <taxon>Propionibacteriales</taxon>
        <taxon>Nocardioidaceae</taxon>
        <taxon>Nocardioides</taxon>
    </lineage>
</organism>
<feature type="domain" description="Radical SAM core" evidence="6">
    <location>
        <begin position="4"/>
        <end position="223"/>
    </location>
</feature>
<feature type="region of interest" description="Disordered" evidence="5">
    <location>
        <begin position="365"/>
        <end position="388"/>
    </location>
</feature>
<evidence type="ECO:0000313" key="8">
    <source>
        <dbReference type="Proteomes" id="UP000780875"/>
    </source>
</evidence>
<keyword evidence="8" id="KW-1185">Reference proteome</keyword>
<dbReference type="SUPFAM" id="SSF102114">
    <property type="entry name" value="Radical SAM enzymes"/>
    <property type="match status" value="1"/>
</dbReference>
<comment type="caution">
    <text evidence="7">The sequence shown here is derived from an EMBL/GenBank/DDBJ whole genome shotgun (WGS) entry which is preliminary data.</text>
</comment>
<dbReference type="PANTHER" id="PTHR11228:SF7">
    <property type="entry name" value="PQQA PEPTIDE CYCLASE"/>
    <property type="match status" value="1"/>
</dbReference>
<keyword evidence="1" id="KW-0949">S-adenosyl-L-methionine</keyword>
<keyword evidence="2" id="KW-0479">Metal-binding</keyword>
<dbReference type="SFLD" id="SFLDS00029">
    <property type="entry name" value="Radical_SAM"/>
    <property type="match status" value="1"/>
</dbReference>
<protein>
    <submittedName>
        <fullName evidence="7">Radical SAM protein</fullName>
    </submittedName>
</protein>
<dbReference type="SFLD" id="SFLDG01386">
    <property type="entry name" value="main_SPASM_domain-containing"/>
    <property type="match status" value="1"/>
</dbReference>
<proteinExistence type="predicted"/>
<keyword evidence="4" id="KW-0411">Iron-sulfur</keyword>
<evidence type="ECO:0000256" key="2">
    <source>
        <dbReference type="ARBA" id="ARBA00022723"/>
    </source>
</evidence>
<accession>A0ABS7U7E6</accession>
<dbReference type="RefSeq" id="WP_224121263.1">
    <property type="nucleotide sequence ID" value="NZ_JAIQZJ010000001.1"/>
</dbReference>
<sequence length="388" mass="43179">MTGHPITQRGDIRMGYRCNARCGFCYYQEKLDTPVNEEPTTDELVERLRLLRRHGATEVEFTGGEPTIRKDLPDLIALARSMGFVNVSVISNGIQMSRLPYTASLVEAGANDFLLSVHGHTAQLHDSHTKIRGSFDRIMQAMANVKECGVRCRTSTTVTAQNHQDLTAICGHLIEHGADGMHLAVFSPVAQALAVDQGMAISYPDAATAIKQAIDAHLHHLPPVSVKYIPFCFMVGYEQYVMNLYQQSFDSDDWNYYWSNKLRHADRPVKRFLFDVAALGGAAFLRNRRFAAGYGVAGLKTLGFTRGVEMLRKERPAACRECRYDAVCDHLWKGYVATYGTEDIVPVSGARVVDPAWSYVIPRSRTTGTPLPDGEPPPHRRLLPVVTP</sequence>
<dbReference type="PANTHER" id="PTHR11228">
    <property type="entry name" value="RADICAL SAM DOMAIN PROTEIN"/>
    <property type="match status" value="1"/>
</dbReference>
<gene>
    <name evidence="7" type="ORF">K8U61_01875</name>
</gene>
<evidence type="ECO:0000256" key="1">
    <source>
        <dbReference type="ARBA" id="ARBA00022691"/>
    </source>
</evidence>